<feature type="compositionally biased region" description="Basic and acidic residues" evidence="1">
    <location>
        <begin position="1"/>
        <end position="12"/>
    </location>
</feature>
<dbReference type="AlphaFoldDB" id="D8TLB3"/>
<organism evidence="3">
    <name type="scientific">Volvox carteri f. nagariensis</name>
    <dbReference type="NCBI Taxonomy" id="3068"/>
    <lineage>
        <taxon>Eukaryota</taxon>
        <taxon>Viridiplantae</taxon>
        <taxon>Chlorophyta</taxon>
        <taxon>core chlorophytes</taxon>
        <taxon>Chlorophyceae</taxon>
        <taxon>CS clade</taxon>
        <taxon>Chlamydomonadales</taxon>
        <taxon>Volvocaceae</taxon>
        <taxon>Volvox</taxon>
    </lineage>
</organism>
<dbReference type="RefSeq" id="XP_002947252.1">
    <property type="nucleotide sequence ID" value="XM_002947206.1"/>
</dbReference>
<name>D8TLB3_VOLCA</name>
<dbReference type="Proteomes" id="UP000001058">
    <property type="component" value="Unassembled WGS sequence"/>
</dbReference>
<evidence type="ECO:0000313" key="3">
    <source>
        <dbReference type="Proteomes" id="UP000001058"/>
    </source>
</evidence>
<accession>D8TLB3</accession>
<evidence type="ECO:0000256" key="1">
    <source>
        <dbReference type="SAM" id="MobiDB-lite"/>
    </source>
</evidence>
<reference evidence="2 3" key="1">
    <citation type="journal article" date="2010" name="Science">
        <title>Genomic analysis of organismal complexity in the multicellular green alga Volvox carteri.</title>
        <authorList>
            <person name="Prochnik S.E."/>
            <person name="Umen J."/>
            <person name="Nedelcu A.M."/>
            <person name="Hallmann A."/>
            <person name="Miller S.M."/>
            <person name="Nishii I."/>
            <person name="Ferris P."/>
            <person name="Kuo A."/>
            <person name="Mitros T."/>
            <person name="Fritz-Laylin L.K."/>
            <person name="Hellsten U."/>
            <person name="Chapman J."/>
            <person name="Simakov O."/>
            <person name="Rensing S.A."/>
            <person name="Terry A."/>
            <person name="Pangilinan J."/>
            <person name="Kapitonov V."/>
            <person name="Jurka J."/>
            <person name="Salamov A."/>
            <person name="Shapiro H."/>
            <person name="Schmutz J."/>
            <person name="Grimwood J."/>
            <person name="Lindquist E."/>
            <person name="Lucas S."/>
            <person name="Grigoriev I.V."/>
            <person name="Schmitt R."/>
            <person name="Kirk D."/>
            <person name="Rokhsar D.S."/>
        </authorList>
    </citation>
    <scope>NUCLEOTIDE SEQUENCE [LARGE SCALE GENOMIC DNA]</scope>
    <source>
        <strain evidence="3">f. Nagariensis / Eve</strain>
    </source>
</reference>
<feature type="compositionally biased region" description="Polar residues" evidence="1">
    <location>
        <begin position="94"/>
        <end position="108"/>
    </location>
</feature>
<feature type="region of interest" description="Disordered" evidence="1">
    <location>
        <begin position="1"/>
        <end position="43"/>
    </location>
</feature>
<feature type="compositionally biased region" description="Low complexity" evidence="1">
    <location>
        <begin position="109"/>
        <end position="118"/>
    </location>
</feature>
<feature type="compositionally biased region" description="Polar residues" evidence="1">
    <location>
        <begin position="145"/>
        <end position="155"/>
    </location>
</feature>
<proteinExistence type="predicted"/>
<keyword evidence="3" id="KW-1185">Reference proteome</keyword>
<dbReference type="EMBL" id="GL378326">
    <property type="protein sequence ID" value="EFJ51842.1"/>
    <property type="molecule type" value="Genomic_DNA"/>
</dbReference>
<sequence>MTVPPRHTDAQPKRKPFGIPVRVPEPQRRPTSSPPRGSSNTIGAVLTSGTRTAAGAWVPVVLAGGSALVVPYSCYSCGWSGDGGCGPCSSANRCTGAASSSDNAPTRRSTSPAEHASASSASAPVIVIGSAAPATGVDVVGNDASRGSTRTSSEPMTRESAAASDSDAVARPTIVPSANPSTCVAASTARLLVPSLAALLLLLRSPLLLLLLPGAGSLYRPLRIGTVMWNLTLWPGPRTSLQV</sequence>
<dbReference type="KEGG" id="vcn:VOLCADRAFT_87427"/>
<dbReference type="GeneID" id="9620215"/>
<feature type="compositionally biased region" description="Low complexity" evidence="1">
    <location>
        <begin position="29"/>
        <end position="39"/>
    </location>
</feature>
<evidence type="ECO:0000313" key="2">
    <source>
        <dbReference type="EMBL" id="EFJ51842.1"/>
    </source>
</evidence>
<feature type="region of interest" description="Disordered" evidence="1">
    <location>
        <begin position="94"/>
        <end position="118"/>
    </location>
</feature>
<feature type="region of interest" description="Disordered" evidence="1">
    <location>
        <begin position="139"/>
        <end position="168"/>
    </location>
</feature>
<gene>
    <name evidence="2" type="ORF">VOLCADRAFT_87427</name>
</gene>
<dbReference type="InParanoid" id="D8TLB3"/>
<protein>
    <submittedName>
        <fullName evidence="2">Uncharacterized protein</fullName>
    </submittedName>
</protein>